<evidence type="ECO:0000256" key="4">
    <source>
        <dbReference type="ARBA" id="ARBA00022932"/>
    </source>
</evidence>
<proteinExistence type="predicted"/>
<protein>
    <recommendedName>
        <fullName evidence="1">DNA-directed DNA polymerase</fullName>
        <ecNumber evidence="1">2.7.7.7</ecNumber>
    </recommendedName>
</protein>
<evidence type="ECO:0000313" key="6">
    <source>
        <dbReference type="Proteomes" id="UP000224550"/>
    </source>
</evidence>
<dbReference type="GO" id="GO:0004518">
    <property type="term" value="F:nuclease activity"/>
    <property type="evidence" value="ECO:0007669"/>
    <property type="project" value="UniProtKB-KW"/>
</dbReference>
<dbReference type="PROSITE" id="PS00116">
    <property type="entry name" value="DNA_POLYMERASE_B"/>
    <property type="match status" value="1"/>
</dbReference>
<dbReference type="GO" id="GO:0000166">
    <property type="term" value="F:nucleotide binding"/>
    <property type="evidence" value="ECO:0007669"/>
    <property type="project" value="InterPro"/>
</dbReference>
<dbReference type="RefSeq" id="YP_009789395.1">
    <property type="nucleotide sequence ID" value="NC_047814.1"/>
</dbReference>
<keyword evidence="6" id="KW-1185">Reference proteome</keyword>
<dbReference type="InterPro" id="IPR017964">
    <property type="entry name" value="DNA-dir_DNA_pol_B_CS"/>
</dbReference>
<keyword evidence="4" id="KW-0808">Transferase</keyword>
<keyword evidence="4" id="KW-0239">DNA-directed DNA polymerase</keyword>
<dbReference type="Proteomes" id="UP000224550">
    <property type="component" value="Segment"/>
</dbReference>
<organism evidence="5 6">
    <name type="scientific">Staphylococcus phage St 134</name>
    <dbReference type="NCBI Taxonomy" id="1958922"/>
    <lineage>
        <taxon>Viruses</taxon>
        <taxon>Duplodnaviria</taxon>
        <taxon>Heunggongvirae</taxon>
        <taxon>Uroviricota</taxon>
        <taxon>Caudoviricetes</taxon>
        <taxon>Rountreeviridae</taxon>
        <taxon>Rakietenvirinae</taxon>
        <taxon>Andhravirus</taxon>
        <taxon>Andhravirus St134</taxon>
    </lineage>
</organism>
<keyword evidence="3" id="KW-0378">Hydrolase</keyword>
<dbReference type="GeneID" id="54979539"/>
<dbReference type="EC" id="2.7.7.7" evidence="1"/>
<dbReference type="InterPro" id="IPR043502">
    <property type="entry name" value="DNA/RNA_pol_sf"/>
</dbReference>
<dbReference type="Gene3D" id="3.90.1600.10">
    <property type="entry name" value="Palm domain of DNA polymerase"/>
    <property type="match status" value="2"/>
</dbReference>
<evidence type="ECO:0000256" key="1">
    <source>
        <dbReference type="ARBA" id="ARBA00012417"/>
    </source>
</evidence>
<dbReference type="KEGG" id="vg:54979539"/>
<dbReference type="GO" id="GO:0003676">
    <property type="term" value="F:nucleic acid binding"/>
    <property type="evidence" value="ECO:0007669"/>
    <property type="project" value="InterPro"/>
</dbReference>
<evidence type="ECO:0000256" key="2">
    <source>
        <dbReference type="ARBA" id="ARBA00022722"/>
    </source>
</evidence>
<keyword evidence="4" id="KW-0548">Nucleotidyltransferase</keyword>
<evidence type="ECO:0000256" key="3">
    <source>
        <dbReference type="ARBA" id="ARBA00022801"/>
    </source>
</evidence>
<dbReference type="GO" id="GO:0016787">
    <property type="term" value="F:hydrolase activity"/>
    <property type="evidence" value="ECO:0007669"/>
    <property type="project" value="UniProtKB-KW"/>
</dbReference>
<dbReference type="SUPFAM" id="SSF56672">
    <property type="entry name" value="DNA/RNA polymerases"/>
    <property type="match status" value="1"/>
</dbReference>
<sequence length="763" mass="90508">MGLLEAMQKHKGQKNLYLYWDIETLNYNKVAGREKPTKYKNVTYSLAIGWYDGQHIDVEVFPSFKAFYQSFFDYAKRRDTITKSKTTINMIAHNCNKYDNHFLLHDTQHFFSDDLIIENLYMKSADDNSNTINMNEAKLLSKETNVILEKRVKSSINLDLMMYLKGFKFNIIDNFMKTNTSIATLGKKLKDGGYISEDELKTDFQYDVFDVEHDMTDTQAYDYAYECFHQLTESQMTYIRNDVIILGMCHIHYSDIFPNFDYSAMTFSVNIMKSYINNETTRLQLLNQKGKQKISYTDFTFFDMNFYDFIKGFYRGGLNMYNSRYVDKIINEECFSIDINSSYPYVMYHEKLPMYIYDFDEYEQPTTIHIDLTNKDYFSLYKMDKVTFNRTILRNIESDLIKQCLVKYYNNDKKFVNINTNTLRMIEDLTGLTFDKIKVFAFVCYECEYFGARDIIHHNYFIKTQGKLNKKIIMDSPYNYKITDEVNTHTYSQEEIMLSKVVLNGLYGIPALRSHFNLFRRDEDGFLVNHENGYKNSERNLLFSTFVTSQALYNLLEPLKSLTQSEIDECFIYCDTDSLYLKSKIKHKINDELFDPIALGKWDIENHVIKKMYVLNHKKYAYQKEDNTIKIASAGIPLDAFNKNQSFEEFIKNDFHHKAIVYNNKSIYNEQKTISIYPSKTYIEKGTPYDFYFTKELEDRKEDVLKQARREYDDVNDDDILYIESDVGAFSFSDLFPYQFEIKNKCDINILYMVHQDIKKDAT</sequence>
<dbReference type="GO" id="GO:0003887">
    <property type="term" value="F:DNA-directed DNA polymerase activity"/>
    <property type="evidence" value="ECO:0007669"/>
    <property type="project" value="UniProtKB-KW"/>
</dbReference>
<name>A0A1S6KVB2_9CAUD</name>
<dbReference type="EMBL" id="KY471386">
    <property type="protein sequence ID" value="AQT25383.1"/>
    <property type="molecule type" value="Genomic_DNA"/>
</dbReference>
<keyword evidence="2" id="KW-0540">Nuclease</keyword>
<accession>A0A1S6KVB2</accession>
<reference evidence="5 6" key="1">
    <citation type="submission" date="2017-01" db="EMBL/GenBank/DDBJ databases">
        <title>A lytic phage St 134, specific for pathogenic Stahylococcus epidermidis strains.</title>
        <authorList>
            <person name="Kozlova Y."/>
            <person name="Morozova V."/>
            <person name="Tikunov A."/>
            <person name="Bokovaya O."/>
            <person name="Tikunova N."/>
        </authorList>
    </citation>
    <scope>NUCLEOTIDE SEQUENCE [LARGE SCALE GENOMIC DNA]</scope>
</reference>
<evidence type="ECO:0000313" key="5">
    <source>
        <dbReference type="EMBL" id="AQT25383.1"/>
    </source>
</evidence>
<dbReference type="InterPro" id="IPR023211">
    <property type="entry name" value="DNA_pol_palm_dom_sf"/>
</dbReference>